<evidence type="ECO:0000313" key="4">
    <source>
        <dbReference type="Proteomes" id="UP001230629"/>
    </source>
</evidence>
<evidence type="ECO:0000259" key="2">
    <source>
        <dbReference type="Pfam" id="PF24201"/>
    </source>
</evidence>
<organism evidence="3 4">
    <name type="scientific">Streptococcus agalactiae</name>
    <dbReference type="NCBI Taxonomy" id="1311"/>
    <lineage>
        <taxon>Bacteria</taxon>
        <taxon>Bacillati</taxon>
        <taxon>Bacillota</taxon>
        <taxon>Bacilli</taxon>
        <taxon>Lactobacillales</taxon>
        <taxon>Streptococcaceae</taxon>
        <taxon>Streptococcus</taxon>
    </lineage>
</organism>
<evidence type="ECO:0000256" key="1">
    <source>
        <dbReference type="SAM" id="MobiDB-lite"/>
    </source>
</evidence>
<sequence>MATTNLTAYLPKPLTINVGDWTLVSPVPSVEVGKTLTAYQAALATATQRTIDSGNADKATEYTVEALNEAGLDPDLNLTGLLLDKNTVDAAVKAGIPAVVLDMAVQYAFTYWIMGAEAAEALVKAEYGVDEKSNTSAPKGRKRSKSGKSTGSGKKTQ</sequence>
<dbReference type="EMBL" id="JASOIH010000024">
    <property type="protein sequence ID" value="MDK6900354.1"/>
    <property type="molecule type" value="Genomic_DNA"/>
</dbReference>
<feature type="domain" description="DUF7426" evidence="2">
    <location>
        <begin position="6"/>
        <end position="149"/>
    </location>
</feature>
<dbReference type="Pfam" id="PF24201">
    <property type="entry name" value="DUF7426"/>
    <property type="match status" value="1"/>
</dbReference>
<dbReference type="Proteomes" id="UP001230629">
    <property type="component" value="Unassembled WGS sequence"/>
</dbReference>
<feature type="compositionally biased region" description="Low complexity" evidence="1">
    <location>
        <begin position="147"/>
        <end position="157"/>
    </location>
</feature>
<dbReference type="InterPro" id="IPR055849">
    <property type="entry name" value="DUF7426"/>
</dbReference>
<comment type="caution">
    <text evidence="3">The sequence shown here is derived from an EMBL/GenBank/DDBJ whole genome shotgun (WGS) entry which is preliminary data.</text>
</comment>
<dbReference type="AlphaFoldDB" id="A0AAW6XTF6"/>
<feature type="region of interest" description="Disordered" evidence="1">
    <location>
        <begin position="129"/>
        <end position="157"/>
    </location>
</feature>
<accession>A0AAW6XTF6</accession>
<name>A0AAW6XTF6_STRAG</name>
<reference evidence="3" key="1">
    <citation type="submission" date="2023-05" db="EMBL/GenBank/DDBJ databases">
        <title>Cataloging the Phylogenetic Diversity of Human Bladder Bacteria.</title>
        <authorList>
            <person name="Du J."/>
        </authorList>
    </citation>
    <scope>NUCLEOTIDE SEQUENCE</scope>
    <source>
        <strain evidence="3">UMB8703</strain>
    </source>
</reference>
<protein>
    <recommendedName>
        <fullName evidence="2">DUF7426 domain-containing protein</fullName>
    </recommendedName>
</protein>
<gene>
    <name evidence="3" type="ORF">QP229_10390</name>
</gene>
<evidence type="ECO:0000313" key="3">
    <source>
        <dbReference type="EMBL" id="MDK6900354.1"/>
    </source>
</evidence>
<proteinExistence type="predicted"/>
<dbReference type="RefSeq" id="WP_048707052.1">
    <property type="nucleotide sequence ID" value="NZ_JASOGD010000027.1"/>
</dbReference>